<evidence type="ECO:0000313" key="2">
    <source>
        <dbReference type="Proteomes" id="UP000187059"/>
    </source>
</evidence>
<dbReference type="STRING" id="1250539.Ga0080574_TMP1283"/>
<dbReference type="EMBL" id="CP015093">
    <property type="protein sequence ID" value="APZ51617.1"/>
    <property type="molecule type" value="Genomic_DNA"/>
</dbReference>
<sequence>MMKGCAHMCLTPQALFLFLSVLPQEIVDRTPDRITVRAEVRDAVWLAKGEKWCTGAPQVDAAIRLGQGEAL</sequence>
<reference evidence="1 2" key="1">
    <citation type="submission" date="2016-04" db="EMBL/GenBank/DDBJ databases">
        <title>Deep-sea bacteria in the southern Pacific.</title>
        <authorList>
            <person name="Tang K."/>
        </authorList>
    </citation>
    <scope>NUCLEOTIDE SEQUENCE [LARGE SCALE GENOMIC DNA]</scope>
    <source>
        <strain evidence="1 2">JLT2014</strain>
    </source>
</reference>
<gene>
    <name evidence="1" type="ORF">Ga0080574_TMP1283</name>
</gene>
<proteinExistence type="predicted"/>
<name>A0A1P8UQG8_9RHOB</name>
<keyword evidence="2" id="KW-1185">Reference proteome</keyword>
<protein>
    <submittedName>
        <fullName evidence="1">Uncharacterized protein</fullName>
    </submittedName>
</protein>
<dbReference type="KEGG" id="paby:Ga0080574_TMP1283"/>
<evidence type="ECO:0000313" key="1">
    <source>
        <dbReference type="EMBL" id="APZ51617.1"/>
    </source>
</evidence>
<organism evidence="1 2">
    <name type="scientific">Salipiger abyssi</name>
    <dbReference type="NCBI Taxonomy" id="1250539"/>
    <lineage>
        <taxon>Bacteria</taxon>
        <taxon>Pseudomonadati</taxon>
        <taxon>Pseudomonadota</taxon>
        <taxon>Alphaproteobacteria</taxon>
        <taxon>Rhodobacterales</taxon>
        <taxon>Roseobacteraceae</taxon>
        <taxon>Salipiger</taxon>
    </lineage>
</organism>
<dbReference type="AlphaFoldDB" id="A0A1P8UQG8"/>
<accession>A0A1P8UQG8</accession>
<dbReference type="RefSeq" id="WP_237219330.1">
    <property type="nucleotide sequence ID" value="NZ_CP015093.1"/>
</dbReference>
<dbReference type="Proteomes" id="UP000187059">
    <property type="component" value="Chromosome"/>
</dbReference>